<evidence type="ECO:0000256" key="1">
    <source>
        <dbReference type="SAM" id="MobiDB-lite"/>
    </source>
</evidence>
<sequence length="104" mass="11014">TRHISEPGPPPCGALCRHALPKCDAEAPPLRNPATAHHSRLGTGKVSTAPGASASTIWLPFPTRCHLPSPVALTLQHGSTSAPAACQPDLCWIRNELNKRFASH</sequence>
<name>A0A671X8Y2_SPAAU</name>
<organism evidence="2 3">
    <name type="scientific">Sparus aurata</name>
    <name type="common">Gilthead sea bream</name>
    <dbReference type="NCBI Taxonomy" id="8175"/>
    <lineage>
        <taxon>Eukaryota</taxon>
        <taxon>Metazoa</taxon>
        <taxon>Chordata</taxon>
        <taxon>Craniata</taxon>
        <taxon>Vertebrata</taxon>
        <taxon>Euteleostomi</taxon>
        <taxon>Actinopterygii</taxon>
        <taxon>Neopterygii</taxon>
        <taxon>Teleostei</taxon>
        <taxon>Neoteleostei</taxon>
        <taxon>Acanthomorphata</taxon>
        <taxon>Eupercaria</taxon>
        <taxon>Spariformes</taxon>
        <taxon>Sparidae</taxon>
        <taxon>Sparus</taxon>
    </lineage>
</organism>
<keyword evidence="3" id="KW-1185">Reference proteome</keyword>
<dbReference type="AlphaFoldDB" id="A0A671X8Y2"/>
<dbReference type="Proteomes" id="UP000472265">
    <property type="component" value="Chromosome 24"/>
</dbReference>
<reference evidence="2" key="2">
    <citation type="submission" date="2025-08" db="UniProtKB">
        <authorList>
            <consortium name="Ensembl"/>
        </authorList>
    </citation>
    <scope>IDENTIFICATION</scope>
</reference>
<accession>A0A671X8Y2</accession>
<reference evidence="2" key="3">
    <citation type="submission" date="2025-09" db="UniProtKB">
        <authorList>
            <consortium name="Ensembl"/>
        </authorList>
    </citation>
    <scope>IDENTIFICATION</scope>
</reference>
<proteinExistence type="predicted"/>
<evidence type="ECO:0000313" key="2">
    <source>
        <dbReference type="Ensembl" id="ENSSAUP00010047498.1"/>
    </source>
</evidence>
<dbReference type="Ensembl" id="ENSSAUT00010049924.1">
    <property type="protein sequence ID" value="ENSSAUP00010047498.1"/>
    <property type="gene ID" value="ENSSAUG00010019769.1"/>
</dbReference>
<feature type="region of interest" description="Disordered" evidence="1">
    <location>
        <begin position="27"/>
        <end position="48"/>
    </location>
</feature>
<protein>
    <submittedName>
        <fullName evidence="2">Uncharacterized protein</fullName>
    </submittedName>
</protein>
<reference evidence="2" key="1">
    <citation type="submission" date="2021-04" db="EMBL/GenBank/DDBJ databases">
        <authorList>
            <consortium name="Wellcome Sanger Institute Data Sharing"/>
        </authorList>
    </citation>
    <scope>NUCLEOTIDE SEQUENCE [LARGE SCALE GENOMIC DNA]</scope>
</reference>
<evidence type="ECO:0000313" key="3">
    <source>
        <dbReference type="Proteomes" id="UP000472265"/>
    </source>
</evidence>
<dbReference type="InParanoid" id="A0A671X8Y2"/>